<keyword evidence="6 9" id="KW-1133">Transmembrane helix</keyword>
<evidence type="ECO:0000259" key="10">
    <source>
        <dbReference type="Pfam" id="PF01618"/>
    </source>
</evidence>
<gene>
    <name evidence="11" type="ORF">AAIA72_05130</name>
</gene>
<evidence type="ECO:0000256" key="5">
    <source>
        <dbReference type="ARBA" id="ARBA00022927"/>
    </source>
</evidence>
<name>A0AB39UZU0_9GAMM</name>
<dbReference type="PANTHER" id="PTHR30625">
    <property type="entry name" value="PROTEIN TOLQ"/>
    <property type="match status" value="1"/>
</dbReference>
<dbReference type="GO" id="GO:0017038">
    <property type="term" value="P:protein import"/>
    <property type="evidence" value="ECO:0007669"/>
    <property type="project" value="TreeGrafter"/>
</dbReference>
<dbReference type="AlphaFoldDB" id="A0AB39UZU0"/>
<organism evidence="11">
    <name type="scientific">Thermohahella caldifontis</name>
    <dbReference type="NCBI Taxonomy" id="3142973"/>
    <lineage>
        <taxon>Bacteria</taxon>
        <taxon>Pseudomonadati</taxon>
        <taxon>Pseudomonadota</taxon>
        <taxon>Gammaproteobacteria</taxon>
        <taxon>Oceanospirillales</taxon>
        <taxon>Hahellaceae</taxon>
        <taxon>Thermohahella</taxon>
    </lineage>
</organism>
<evidence type="ECO:0000256" key="4">
    <source>
        <dbReference type="ARBA" id="ARBA00022692"/>
    </source>
</evidence>
<comment type="similarity">
    <text evidence="8">Belongs to the exbB/tolQ family.</text>
</comment>
<comment type="subcellular location">
    <subcellularLocation>
        <location evidence="1">Cell membrane</location>
        <topology evidence="1">Multi-pass membrane protein</topology>
    </subcellularLocation>
    <subcellularLocation>
        <location evidence="8">Membrane</location>
        <topology evidence="8">Multi-pass membrane protein</topology>
    </subcellularLocation>
</comment>
<keyword evidence="3" id="KW-1003">Cell membrane</keyword>
<evidence type="ECO:0000256" key="1">
    <source>
        <dbReference type="ARBA" id="ARBA00004651"/>
    </source>
</evidence>
<dbReference type="PANTHER" id="PTHR30625:SF15">
    <property type="entry name" value="BIOPOLYMER TRANSPORT PROTEIN EXBB"/>
    <property type="match status" value="1"/>
</dbReference>
<dbReference type="EMBL" id="CP154858">
    <property type="protein sequence ID" value="XDT73356.1"/>
    <property type="molecule type" value="Genomic_DNA"/>
</dbReference>
<sequence>MNDSIIRFFQDGGTFMFPIAIVLALGLAIAIERLIVLTAARASNRKDFGFLLMCLKRGDLKKAIQHSTSSNSAISDVIAAGLSRLAAGSGRTEIEYAMEERLLEVIPRFEKRTQYLATLANVATLLGLLGTIMGLIDAFTAVASADPAEKAALLSQSISVAMNTTAFGLMVAIPLLLLHAFLQNLTNEIVDSFESAGIKVINLLGQGKRGGEAA</sequence>
<evidence type="ECO:0000256" key="6">
    <source>
        <dbReference type="ARBA" id="ARBA00022989"/>
    </source>
</evidence>
<keyword evidence="7 9" id="KW-0472">Membrane</keyword>
<evidence type="ECO:0000256" key="3">
    <source>
        <dbReference type="ARBA" id="ARBA00022475"/>
    </source>
</evidence>
<dbReference type="GO" id="GO:0005886">
    <property type="term" value="C:plasma membrane"/>
    <property type="evidence" value="ECO:0007669"/>
    <property type="project" value="UniProtKB-SubCell"/>
</dbReference>
<evidence type="ECO:0000256" key="8">
    <source>
        <dbReference type="RuleBase" id="RU004057"/>
    </source>
</evidence>
<feature type="transmembrane region" description="Helical" evidence="9">
    <location>
        <begin position="115"/>
        <end position="136"/>
    </location>
</feature>
<dbReference type="RefSeq" id="WP_369602350.1">
    <property type="nucleotide sequence ID" value="NZ_CP154858.1"/>
</dbReference>
<evidence type="ECO:0000256" key="2">
    <source>
        <dbReference type="ARBA" id="ARBA00022448"/>
    </source>
</evidence>
<evidence type="ECO:0000313" key="11">
    <source>
        <dbReference type="EMBL" id="XDT73356.1"/>
    </source>
</evidence>
<evidence type="ECO:0000256" key="9">
    <source>
        <dbReference type="SAM" id="Phobius"/>
    </source>
</evidence>
<keyword evidence="5 8" id="KW-0653">Protein transport</keyword>
<dbReference type="KEGG" id="tcd:AAIA72_05130"/>
<dbReference type="Pfam" id="PF01618">
    <property type="entry name" value="MotA_ExbB"/>
    <property type="match status" value="1"/>
</dbReference>
<feature type="transmembrane region" description="Helical" evidence="9">
    <location>
        <begin position="156"/>
        <end position="178"/>
    </location>
</feature>
<reference evidence="11" key="1">
    <citation type="submission" date="2024-05" db="EMBL/GenBank/DDBJ databases">
        <title>Genome sequencing of novel strain.</title>
        <authorList>
            <person name="Ganbat D."/>
            <person name="Ganbat S."/>
            <person name="Lee S.-J."/>
        </authorList>
    </citation>
    <scope>NUCLEOTIDE SEQUENCE</scope>
    <source>
        <strain evidence="11">SMD15-11</strain>
    </source>
</reference>
<feature type="domain" description="MotA/TolQ/ExbB proton channel" evidence="10">
    <location>
        <begin position="71"/>
        <end position="194"/>
    </location>
</feature>
<proteinExistence type="inferred from homology"/>
<keyword evidence="2 8" id="KW-0813">Transport</keyword>
<keyword evidence="4 9" id="KW-0812">Transmembrane</keyword>
<dbReference type="InterPro" id="IPR050790">
    <property type="entry name" value="ExbB/TolQ_transport"/>
</dbReference>
<dbReference type="InterPro" id="IPR002898">
    <property type="entry name" value="MotA_ExbB_proton_chnl"/>
</dbReference>
<feature type="transmembrane region" description="Helical" evidence="9">
    <location>
        <begin position="15"/>
        <end position="36"/>
    </location>
</feature>
<protein>
    <submittedName>
        <fullName evidence="11">MotA/TolQ/ExbB proton channel family protein</fullName>
    </submittedName>
</protein>
<accession>A0AB39UZU0</accession>
<evidence type="ECO:0000256" key="7">
    <source>
        <dbReference type="ARBA" id="ARBA00023136"/>
    </source>
</evidence>